<evidence type="ECO:0000313" key="1">
    <source>
        <dbReference type="EMBL" id="CDW28740.1"/>
    </source>
</evidence>
<accession>A0A0K2TSF3</accession>
<organism evidence="1">
    <name type="scientific">Lepeophtheirus salmonis</name>
    <name type="common">Salmon louse</name>
    <name type="synonym">Caligus salmonis</name>
    <dbReference type="NCBI Taxonomy" id="72036"/>
    <lineage>
        <taxon>Eukaryota</taxon>
        <taxon>Metazoa</taxon>
        <taxon>Ecdysozoa</taxon>
        <taxon>Arthropoda</taxon>
        <taxon>Crustacea</taxon>
        <taxon>Multicrustacea</taxon>
        <taxon>Hexanauplia</taxon>
        <taxon>Copepoda</taxon>
        <taxon>Siphonostomatoida</taxon>
        <taxon>Caligidae</taxon>
        <taxon>Lepeophtheirus</taxon>
    </lineage>
</organism>
<name>A0A0K2TSF3_LEPSM</name>
<dbReference type="EMBL" id="HACA01011379">
    <property type="protein sequence ID" value="CDW28740.1"/>
    <property type="molecule type" value="Transcribed_RNA"/>
</dbReference>
<feature type="non-terminal residue" evidence="1">
    <location>
        <position position="1"/>
    </location>
</feature>
<sequence>YRLAESHSQRDRLGHHSKVRSCVPCISTILISSVSLKDVIPLTRLYRRIKTAAYFWYLKPDVITFLWPNCPNYLSSRPTQAAITSCKAQQFNDLQQHLEFELLIEESVLSVEELGDKLTKERLPSDFILVTKPSVALLKLSHDEKLGHQVVASILLIQIIIQNVLLLVC</sequence>
<proteinExistence type="predicted"/>
<dbReference type="AlphaFoldDB" id="A0A0K2TSF3"/>
<reference evidence="1" key="1">
    <citation type="submission" date="2014-05" db="EMBL/GenBank/DDBJ databases">
        <authorList>
            <person name="Chronopoulou M."/>
        </authorList>
    </citation>
    <scope>NUCLEOTIDE SEQUENCE</scope>
    <source>
        <tissue evidence="1">Whole organism</tissue>
    </source>
</reference>
<protein>
    <submittedName>
        <fullName evidence="1">Uncharacterized protein</fullName>
    </submittedName>
</protein>